<dbReference type="InterPro" id="IPR058031">
    <property type="entry name" value="AAA_lid_NorR"/>
</dbReference>
<dbReference type="PROSITE" id="PS00675">
    <property type="entry name" value="SIGMA54_INTERACT_1"/>
    <property type="match status" value="1"/>
</dbReference>
<dbReference type="EMBL" id="RCCJ01000001">
    <property type="protein sequence ID" value="RLJ70549.1"/>
    <property type="molecule type" value="Genomic_DNA"/>
</dbReference>
<accession>A0A497XQY2</accession>
<dbReference type="Pfam" id="PF25601">
    <property type="entry name" value="AAA_lid_14"/>
    <property type="match status" value="1"/>
</dbReference>
<feature type="modified residue" description="4-aspartylphosphate" evidence="5">
    <location>
        <position position="49"/>
    </location>
</feature>
<proteinExistence type="predicted"/>
<dbReference type="Gene3D" id="1.10.10.60">
    <property type="entry name" value="Homeodomain-like"/>
    <property type="match status" value="1"/>
</dbReference>
<protein>
    <submittedName>
        <fullName evidence="9">Two component Fis family sigma54 specific transcriptional regulator</fullName>
    </submittedName>
</protein>
<keyword evidence="10" id="KW-1185">Reference proteome</keyword>
<dbReference type="InterPro" id="IPR000198">
    <property type="entry name" value="RhoGAP_dom"/>
</dbReference>
<dbReference type="GO" id="GO:0006355">
    <property type="term" value="P:regulation of DNA-templated transcription"/>
    <property type="evidence" value="ECO:0007669"/>
    <property type="project" value="InterPro"/>
</dbReference>
<dbReference type="Proteomes" id="UP000267841">
    <property type="component" value="Unassembled WGS sequence"/>
</dbReference>
<dbReference type="SUPFAM" id="SSF52172">
    <property type="entry name" value="CheY-like"/>
    <property type="match status" value="1"/>
</dbReference>
<keyword evidence="4" id="KW-0804">Transcription</keyword>
<dbReference type="PROSITE" id="PS50110">
    <property type="entry name" value="RESPONSE_REGULATORY"/>
    <property type="match status" value="1"/>
</dbReference>
<dbReference type="InterPro" id="IPR001789">
    <property type="entry name" value="Sig_transdc_resp-reg_receiver"/>
</dbReference>
<evidence type="ECO:0000259" key="8">
    <source>
        <dbReference type="PROSITE" id="PS50238"/>
    </source>
</evidence>
<feature type="domain" description="Response regulatory" evidence="7">
    <location>
        <begin position="3"/>
        <end position="114"/>
    </location>
</feature>
<evidence type="ECO:0000256" key="3">
    <source>
        <dbReference type="ARBA" id="ARBA00023015"/>
    </source>
</evidence>
<dbReference type="SUPFAM" id="SSF52540">
    <property type="entry name" value="P-loop containing nucleoside triphosphate hydrolases"/>
    <property type="match status" value="1"/>
</dbReference>
<gene>
    <name evidence="9" type="ORF">BCF55_0825</name>
</gene>
<dbReference type="OrthoDB" id="9334at2"/>
<dbReference type="GO" id="GO:0005524">
    <property type="term" value="F:ATP binding"/>
    <property type="evidence" value="ECO:0007669"/>
    <property type="project" value="UniProtKB-KW"/>
</dbReference>
<dbReference type="RefSeq" id="WP_121010371.1">
    <property type="nucleotide sequence ID" value="NZ_RCCJ01000001.1"/>
</dbReference>
<dbReference type="GO" id="GO:0000160">
    <property type="term" value="P:phosphorelay signal transduction system"/>
    <property type="evidence" value="ECO:0007669"/>
    <property type="project" value="InterPro"/>
</dbReference>
<name>A0A497XQY2_9AQUI</name>
<keyword evidence="5" id="KW-0597">Phosphoprotein</keyword>
<dbReference type="InterPro" id="IPR025662">
    <property type="entry name" value="Sigma_54_int_dom_ATP-bd_1"/>
</dbReference>
<evidence type="ECO:0000313" key="9">
    <source>
        <dbReference type="EMBL" id="RLJ70549.1"/>
    </source>
</evidence>
<dbReference type="FunFam" id="3.40.50.300:FF:000006">
    <property type="entry name" value="DNA-binding transcriptional regulator NtrC"/>
    <property type="match status" value="1"/>
</dbReference>
<feature type="domain" description="Sigma-54 factor interaction" evidence="6">
    <location>
        <begin position="131"/>
        <end position="360"/>
    </location>
</feature>
<organism evidence="9 10">
    <name type="scientific">Hydrogenivirga caldilitoris</name>
    <dbReference type="NCBI Taxonomy" id="246264"/>
    <lineage>
        <taxon>Bacteria</taxon>
        <taxon>Pseudomonadati</taxon>
        <taxon>Aquificota</taxon>
        <taxon>Aquificia</taxon>
        <taxon>Aquificales</taxon>
        <taxon>Aquificaceae</taxon>
        <taxon>Hydrogenivirga</taxon>
    </lineage>
</organism>
<dbReference type="PROSITE" id="PS50045">
    <property type="entry name" value="SIGMA54_INTERACT_4"/>
    <property type="match status" value="1"/>
</dbReference>
<dbReference type="InterPro" id="IPR011006">
    <property type="entry name" value="CheY-like_superfamily"/>
</dbReference>
<dbReference type="Gene3D" id="1.10.8.60">
    <property type="match status" value="1"/>
</dbReference>
<dbReference type="GO" id="GO:0043565">
    <property type="term" value="F:sequence-specific DNA binding"/>
    <property type="evidence" value="ECO:0007669"/>
    <property type="project" value="InterPro"/>
</dbReference>
<feature type="domain" description="Rho-GAP" evidence="8">
    <location>
        <begin position="297"/>
        <end position="442"/>
    </location>
</feature>
<dbReference type="InterPro" id="IPR027417">
    <property type="entry name" value="P-loop_NTPase"/>
</dbReference>
<dbReference type="AlphaFoldDB" id="A0A497XQY2"/>
<evidence type="ECO:0000256" key="5">
    <source>
        <dbReference type="PROSITE-ProRule" id="PRU00169"/>
    </source>
</evidence>
<dbReference type="Pfam" id="PF00072">
    <property type="entry name" value="Response_reg"/>
    <property type="match status" value="1"/>
</dbReference>
<dbReference type="Pfam" id="PF00158">
    <property type="entry name" value="Sigma54_activat"/>
    <property type="match status" value="1"/>
</dbReference>
<dbReference type="PRINTS" id="PR01590">
    <property type="entry name" value="HTHFIS"/>
</dbReference>
<dbReference type="PROSITE" id="PS00676">
    <property type="entry name" value="SIGMA54_INTERACT_2"/>
    <property type="match status" value="1"/>
</dbReference>
<evidence type="ECO:0000259" key="7">
    <source>
        <dbReference type="PROSITE" id="PS50110"/>
    </source>
</evidence>
<dbReference type="Gene3D" id="3.40.50.2300">
    <property type="match status" value="1"/>
</dbReference>
<dbReference type="InterPro" id="IPR025943">
    <property type="entry name" value="Sigma_54_int_dom_ATP-bd_2"/>
</dbReference>
<dbReference type="PANTHER" id="PTHR32071">
    <property type="entry name" value="TRANSCRIPTIONAL REGULATORY PROTEIN"/>
    <property type="match status" value="1"/>
</dbReference>
<dbReference type="InterPro" id="IPR002197">
    <property type="entry name" value="HTH_Fis"/>
</dbReference>
<dbReference type="Pfam" id="PF02954">
    <property type="entry name" value="HTH_8"/>
    <property type="match status" value="1"/>
</dbReference>
<dbReference type="SMART" id="SM00448">
    <property type="entry name" value="REC"/>
    <property type="match status" value="1"/>
</dbReference>
<dbReference type="Gene3D" id="3.40.50.300">
    <property type="entry name" value="P-loop containing nucleotide triphosphate hydrolases"/>
    <property type="match status" value="1"/>
</dbReference>
<dbReference type="InterPro" id="IPR003593">
    <property type="entry name" value="AAA+_ATPase"/>
</dbReference>
<evidence type="ECO:0000256" key="2">
    <source>
        <dbReference type="ARBA" id="ARBA00022840"/>
    </source>
</evidence>
<dbReference type="CDD" id="cd00156">
    <property type="entry name" value="REC"/>
    <property type="match status" value="1"/>
</dbReference>
<dbReference type="CDD" id="cd00009">
    <property type="entry name" value="AAA"/>
    <property type="match status" value="1"/>
</dbReference>
<keyword evidence="1" id="KW-0547">Nucleotide-binding</keyword>
<evidence type="ECO:0000259" key="6">
    <source>
        <dbReference type="PROSITE" id="PS50045"/>
    </source>
</evidence>
<comment type="caution">
    <text evidence="9">The sequence shown here is derived from an EMBL/GenBank/DDBJ whole genome shotgun (WGS) entry which is preliminary data.</text>
</comment>
<dbReference type="InterPro" id="IPR002078">
    <property type="entry name" value="Sigma_54_int"/>
</dbReference>
<evidence type="ECO:0000256" key="4">
    <source>
        <dbReference type="ARBA" id="ARBA00023163"/>
    </source>
</evidence>
<dbReference type="PROSITE" id="PS50238">
    <property type="entry name" value="RHOGAP"/>
    <property type="match status" value="1"/>
</dbReference>
<keyword evidence="2" id="KW-0067">ATP-binding</keyword>
<dbReference type="SMART" id="SM00382">
    <property type="entry name" value="AAA"/>
    <property type="match status" value="1"/>
</dbReference>
<evidence type="ECO:0000256" key="1">
    <source>
        <dbReference type="ARBA" id="ARBA00022741"/>
    </source>
</evidence>
<reference evidence="9 10" key="1">
    <citation type="submission" date="2018-10" db="EMBL/GenBank/DDBJ databases">
        <title>Genomic Encyclopedia of Archaeal and Bacterial Type Strains, Phase II (KMG-II): from individual species to whole genera.</title>
        <authorList>
            <person name="Goeker M."/>
        </authorList>
    </citation>
    <scope>NUCLEOTIDE SEQUENCE [LARGE SCALE GENOMIC DNA]</scope>
    <source>
        <strain evidence="9 10">DSM 16510</strain>
    </source>
</reference>
<evidence type="ECO:0000313" key="10">
    <source>
        <dbReference type="Proteomes" id="UP000267841"/>
    </source>
</evidence>
<dbReference type="InterPro" id="IPR009057">
    <property type="entry name" value="Homeodomain-like_sf"/>
</dbReference>
<dbReference type="SUPFAM" id="SSF46689">
    <property type="entry name" value="Homeodomain-like"/>
    <property type="match status" value="1"/>
</dbReference>
<sequence length="442" mass="50360">MGSILLIEDERNARYALKRVLEDAGFSVVDVEDPKEAKNPDSFSLLILDLKLKNLSGIDFLQELRERGINVPVIVITAYANPENIISASRYGVVDILKKPFEREELLELVERVLEEKESSGEPQRYSEGVIVGESKKMVEVFKKVGMAASTDMNVLLVGETGVGKDMLAKVIHEKSHRKEGPFIAINCSAIPENLLEAELFGYRKGAFTGATRDIRGKIELAEGGTLFLDEIGDMPLPLQAKLLRFLETKSFYRLGEERERSSNVRVIAATNRNLRKMIEEGNFREDLYYRLSQILIEIPPLRERKEDIPILIEMFIDRANKEFGTSVKGVSKVALEEAISYEWKGNVRELKNVVYKTVLETKGGYIEKFIFDQECRENVEELLNRCMSMLSEEEYKEFLARAEKSLLRYLLDKYEGNKSKVANLLGISRNTLRMKLKTLGL</sequence>
<keyword evidence="3" id="KW-0805">Transcription regulation</keyword>